<accession>A0A9J6EQQ7</accession>
<reference evidence="1" key="1">
    <citation type="journal article" date="2020" name="Cell">
        <title>Large-Scale Comparative Analyses of Tick Genomes Elucidate Their Genetic Diversity and Vector Capacities.</title>
        <authorList>
            <consortium name="Tick Genome and Microbiome Consortium (TIGMIC)"/>
            <person name="Jia N."/>
            <person name="Wang J."/>
            <person name="Shi W."/>
            <person name="Du L."/>
            <person name="Sun Y."/>
            <person name="Zhan W."/>
            <person name="Jiang J.F."/>
            <person name="Wang Q."/>
            <person name="Zhang B."/>
            <person name="Ji P."/>
            <person name="Bell-Sakyi L."/>
            <person name="Cui X.M."/>
            <person name="Yuan T.T."/>
            <person name="Jiang B.G."/>
            <person name="Yang W.F."/>
            <person name="Lam T.T."/>
            <person name="Chang Q.C."/>
            <person name="Ding S.J."/>
            <person name="Wang X.J."/>
            <person name="Zhu J.G."/>
            <person name="Ruan X.D."/>
            <person name="Zhao L."/>
            <person name="Wei J.T."/>
            <person name="Ye R.Z."/>
            <person name="Que T.C."/>
            <person name="Du C.H."/>
            <person name="Zhou Y.H."/>
            <person name="Cheng J.X."/>
            <person name="Dai P.F."/>
            <person name="Guo W.B."/>
            <person name="Han X.H."/>
            <person name="Huang E.J."/>
            <person name="Li L.F."/>
            <person name="Wei W."/>
            <person name="Gao Y.C."/>
            <person name="Liu J.Z."/>
            <person name="Shao H.Z."/>
            <person name="Wang X."/>
            <person name="Wang C.C."/>
            <person name="Yang T.C."/>
            <person name="Huo Q.B."/>
            <person name="Li W."/>
            <person name="Chen H.Y."/>
            <person name="Chen S.E."/>
            <person name="Zhou L.G."/>
            <person name="Ni X.B."/>
            <person name="Tian J.H."/>
            <person name="Sheng Y."/>
            <person name="Liu T."/>
            <person name="Pan Y.S."/>
            <person name="Xia L.Y."/>
            <person name="Li J."/>
            <person name="Zhao F."/>
            <person name="Cao W.C."/>
        </authorList>
    </citation>
    <scope>NUCLEOTIDE SEQUENCE</scope>
    <source>
        <strain evidence="1">Rmic-2018</strain>
    </source>
</reference>
<evidence type="ECO:0000313" key="1">
    <source>
        <dbReference type="EMBL" id="KAH8036737.1"/>
    </source>
</evidence>
<reference evidence="1" key="2">
    <citation type="submission" date="2021-09" db="EMBL/GenBank/DDBJ databases">
        <authorList>
            <person name="Jia N."/>
            <person name="Wang J."/>
            <person name="Shi W."/>
            <person name="Du L."/>
            <person name="Sun Y."/>
            <person name="Zhan W."/>
            <person name="Jiang J."/>
            <person name="Wang Q."/>
            <person name="Zhang B."/>
            <person name="Ji P."/>
            <person name="Sakyi L.B."/>
            <person name="Cui X."/>
            <person name="Yuan T."/>
            <person name="Jiang B."/>
            <person name="Yang W."/>
            <person name="Lam T.T.-Y."/>
            <person name="Chang Q."/>
            <person name="Ding S."/>
            <person name="Wang X."/>
            <person name="Zhu J."/>
            <person name="Ruan X."/>
            <person name="Zhao L."/>
            <person name="Wei J."/>
            <person name="Que T."/>
            <person name="Du C."/>
            <person name="Cheng J."/>
            <person name="Dai P."/>
            <person name="Han X."/>
            <person name="Huang E."/>
            <person name="Gao Y."/>
            <person name="Liu J."/>
            <person name="Shao H."/>
            <person name="Ye R."/>
            <person name="Li L."/>
            <person name="Wei W."/>
            <person name="Wang X."/>
            <person name="Wang C."/>
            <person name="Huo Q."/>
            <person name="Li W."/>
            <person name="Guo W."/>
            <person name="Chen H."/>
            <person name="Chen S."/>
            <person name="Zhou L."/>
            <person name="Zhou L."/>
            <person name="Ni X."/>
            <person name="Tian J."/>
            <person name="Zhou Y."/>
            <person name="Sheng Y."/>
            <person name="Liu T."/>
            <person name="Pan Y."/>
            <person name="Xia L."/>
            <person name="Li J."/>
            <person name="Zhao F."/>
            <person name="Cao W."/>
        </authorList>
    </citation>
    <scope>NUCLEOTIDE SEQUENCE</scope>
    <source>
        <strain evidence="1">Rmic-2018</strain>
        <tissue evidence="1">Larvae</tissue>
    </source>
</reference>
<proteinExistence type="predicted"/>
<dbReference type="InterPro" id="IPR032675">
    <property type="entry name" value="LRR_dom_sf"/>
</dbReference>
<name>A0A9J6EQQ7_RHIMP</name>
<dbReference type="AlphaFoldDB" id="A0A9J6EQQ7"/>
<dbReference type="SUPFAM" id="SSF52047">
    <property type="entry name" value="RNI-like"/>
    <property type="match status" value="1"/>
</dbReference>
<dbReference type="EMBL" id="JABSTU010000002">
    <property type="protein sequence ID" value="KAH8036737.1"/>
    <property type="molecule type" value="Genomic_DNA"/>
</dbReference>
<comment type="caution">
    <text evidence="1">The sequence shown here is derived from an EMBL/GenBank/DDBJ whole genome shotgun (WGS) entry which is preliminary data.</text>
</comment>
<sequence length="541" mass="61010">MIVRLRAHEPVSKLAERLGHAGGPLAVTDLDLTNCVGADVRQMLPLITECKQLRRFMCTACPIRPSDLLTLVRQLPHLEEIQFSIPPLGAKGTIEMRRLSAIVGTEGSVPLKLQRVYVEGGQKTNEFRLLSFLLRCCPNAKYLHVHLVCGDFHEAVRECHILLAEHAKLDAFRLTSELPSYIVREPPATFDIVSYATVCANLTHQKSVNFRSCARLRDLVGISVQQQTMPFQTTLVAVDDSLTPEWFREATVKHDWSNVRQLCLLLLPPRPGKFYPTAGCTYSEGLRLLSRQFVHLVELNVNTFHFGPGLDVATFLQDGSLSFLQSLSAPPCGFRGVLALARLAACCPDFKELDVRFDRRRSILECAGCDSDPFFANEFPRSASPAFRNGLARLTLSQVHDAACRWFIECCRPVSTLRLGGCPSELDFESIGRALTHSMGPSCLIIEHEFFGFDDVALLTHPFHFADLQYLYLLFYRCVQPRKRFCPDEDKSSCRNTVSSDVLFRKASDRFKSLRDSELQSRMLLKFCDRTMCAILKDEIE</sequence>
<dbReference type="VEuPathDB" id="VectorBase:LOC119180089"/>
<dbReference type="Gene3D" id="3.80.10.10">
    <property type="entry name" value="Ribonuclease Inhibitor"/>
    <property type="match status" value="1"/>
</dbReference>
<protein>
    <submittedName>
        <fullName evidence="1">Uncharacterized protein</fullName>
    </submittedName>
</protein>
<evidence type="ECO:0000313" key="2">
    <source>
        <dbReference type="Proteomes" id="UP000821866"/>
    </source>
</evidence>
<dbReference type="Proteomes" id="UP000821866">
    <property type="component" value="Chromosome 10"/>
</dbReference>
<organism evidence="1 2">
    <name type="scientific">Rhipicephalus microplus</name>
    <name type="common">Cattle tick</name>
    <name type="synonym">Boophilus microplus</name>
    <dbReference type="NCBI Taxonomy" id="6941"/>
    <lineage>
        <taxon>Eukaryota</taxon>
        <taxon>Metazoa</taxon>
        <taxon>Ecdysozoa</taxon>
        <taxon>Arthropoda</taxon>
        <taxon>Chelicerata</taxon>
        <taxon>Arachnida</taxon>
        <taxon>Acari</taxon>
        <taxon>Parasitiformes</taxon>
        <taxon>Ixodida</taxon>
        <taxon>Ixodoidea</taxon>
        <taxon>Ixodidae</taxon>
        <taxon>Rhipicephalinae</taxon>
        <taxon>Rhipicephalus</taxon>
        <taxon>Boophilus</taxon>
    </lineage>
</organism>
<gene>
    <name evidence="1" type="ORF">HPB51_004251</name>
</gene>
<keyword evidence="2" id="KW-1185">Reference proteome</keyword>